<feature type="region of interest" description="Disordered" evidence="1">
    <location>
        <begin position="193"/>
        <end position="214"/>
    </location>
</feature>
<dbReference type="AlphaFoldDB" id="A0A1N6MXS7"/>
<dbReference type="EMBL" id="NIBU01000077">
    <property type="protein sequence ID" value="PHM29995.1"/>
    <property type="molecule type" value="Genomic_DNA"/>
</dbReference>
<dbReference type="EMBL" id="FTLG01000181">
    <property type="protein sequence ID" value="SIP73587.1"/>
    <property type="molecule type" value="Genomic_DNA"/>
</dbReference>
<accession>A0A1N6MXS7</accession>
<evidence type="ECO:0000313" key="5">
    <source>
        <dbReference type="Proteomes" id="UP000224871"/>
    </source>
</evidence>
<dbReference type="Proteomes" id="UP000196435">
    <property type="component" value="Unassembled WGS sequence"/>
</dbReference>
<dbReference type="Proteomes" id="UP000224871">
    <property type="component" value="Unassembled WGS sequence"/>
</dbReference>
<reference evidence="3" key="1">
    <citation type="submission" date="2016-12" db="EMBL/GenBank/DDBJ databases">
        <authorList>
            <person name="Song W.-J."/>
            <person name="Kurnit D.M."/>
        </authorList>
    </citation>
    <scope>NUCLEOTIDE SEQUENCE [LARGE SCALE GENOMIC DNA]</scope>
    <source>
        <strain evidence="3">HGB1681</strain>
    </source>
</reference>
<evidence type="ECO:0000256" key="1">
    <source>
        <dbReference type="SAM" id="MobiDB-lite"/>
    </source>
</evidence>
<reference evidence="2 5" key="3">
    <citation type="journal article" date="2017" name="Nat. Microbiol.">
        <title>Natural product diversity associated with the nematode symbionts Photorhabdus and Xenorhabdus.</title>
        <authorList>
            <person name="Tobias N.J."/>
            <person name="Wolff H."/>
            <person name="Djahanschiri B."/>
            <person name="Grundmann F."/>
            <person name="Kronenwerth M."/>
            <person name="Shi Y.M."/>
            <person name="Simonyi S."/>
            <person name="Grun P."/>
            <person name="Shapiro-Ilan D."/>
            <person name="Pidot S.J."/>
            <person name="Stinear T.P."/>
            <person name="Ebersberger I."/>
            <person name="Bode H.B."/>
        </authorList>
    </citation>
    <scope>NUCLEOTIDE SEQUENCE [LARGE SCALE GENOMIC DNA]</scope>
    <source>
        <strain evidence="2 5">DSM 16336</strain>
    </source>
</reference>
<dbReference type="OrthoDB" id="9947420at2"/>
<evidence type="ECO:0000313" key="3">
    <source>
        <dbReference type="EMBL" id="SIP73587.1"/>
    </source>
</evidence>
<sequence length="240" mass="26352">MKTNKEKIFIVLFFIITFISTGVKAEINNIMPEVKYNQEQSDKHTSKLSSDGSVINFTNGSFTNDGIYGALDIKVIESHCLDSSVKSVHMKARDWKAEPISYNDGNDCVGEDKYVTWEIKSNDNNHACNIRLLKHYDGNAWWHNVIETGDVVESDAPHITGCNMAIKATCDGKNCFNKPVNASHIIFITVEAGEDSPSTGSDGPGGDGPEHHGWHSGVGGCDENNSLECYSCPPHAICNR</sequence>
<keyword evidence="5" id="KW-1185">Reference proteome</keyword>
<dbReference type="RefSeq" id="WP_086952909.1">
    <property type="nucleotide sequence ID" value="NZ_CAWNQC010000278.1"/>
</dbReference>
<organism evidence="3 4">
    <name type="scientific">Xenorhabdus innexi</name>
    <dbReference type="NCBI Taxonomy" id="290109"/>
    <lineage>
        <taxon>Bacteria</taxon>
        <taxon>Pseudomonadati</taxon>
        <taxon>Pseudomonadota</taxon>
        <taxon>Gammaproteobacteria</taxon>
        <taxon>Enterobacterales</taxon>
        <taxon>Morganellaceae</taxon>
        <taxon>Xenorhabdus</taxon>
    </lineage>
</organism>
<name>A0A1N6MXS7_9GAMM</name>
<reference evidence="4" key="2">
    <citation type="submission" date="2016-12" db="EMBL/GenBank/DDBJ databases">
        <authorList>
            <person name="Gaudriault S."/>
        </authorList>
    </citation>
    <scope>NUCLEOTIDE SEQUENCE [LARGE SCALE GENOMIC DNA]</scope>
    <source>
        <strain evidence="4">HGB1681 (deposited as PTA-6826 in the American Type Culture Collection)</strain>
    </source>
</reference>
<gene>
    <name evidence="2" type="ORF">Xinn_03631</name>
    <name evidence="3" type="ORF">XIS1_40001</name>
</gene>
<proteinExistence type="predicted"/>
<protein>
    <submittedName>
        <fullName evidence="3">Uncharacterized protein</fullName>
    </submittedName>
</protein>
<evidence type="ECO:0000313" key="4">
    <source>
        <dbReference type="Proteomes" id="UP000196435"/>
    </source>
</evidence>
<evidence type="ECO:0000313" key="2">
    <source>
        <dbReference type="EMBL" id="PHM29995.1"/>
    </source>
</evidence>